<reference evidence="2" key="1">
    <citation type="submission" date="2020-08" db="EMBL/GenBank/DDBJ databases">
        <title>Lewinella bacteria from marine environments.</title>
        <authorList>
            <person name="Zhong Y."/>
        </authorList>
    </citation>
    <scope>NUCLEOTIDE SEQUENCE</scope>
    <source>
        <strain evidence="2">KCTC 42187</strain>
    </source>
</reference>
<sequence length="193" mass="21836">MFKSNLLYLFVASVLALSLFSCESENSVTEGTVLSDDISPVLGFPERIPADSKLNTLMMSGQTDWGAYDKLYREDVLAQSKEVYFDNLQWATISFLMENTDFLASAPTEDQLFYLTEISHRDFVNQPGVAVSLLKKLQSSGIDGSKLASAAREILAKNKNFLTDENYKKHEELNSDALKELFDFGYDRWAREK</sequence>
<dbReference type="RefSeq" id="WP_187464769.1">
    <property type="nucleotide sequence ID" value="NZ_JACSIT010000034.1"/>
</dbReference>
<comment type="caution">
    <text evidence="2">The sequence shown here is derived from an EMBL/GenBank/DDBJ whole genome shotgun (WGS) entry which is preliminary data.</text>
</comment>
<proteinExistence type="predicted"/>
<name>A0A923PHC7_9BACT</name>
<dbReference type="AlphaFoldDB" id="A0A923PHC7"/>
<evidence type="ECO:0000313" key="3">
    <source>
        <dbReference type="Proteomes" id="UP000650081"/>
    </source>
</evidence>
<dbReference type="Proteomes" id="UP000650081">
    <property type="component" value="Unassembled WGS sequence"/>
</dbReference>
<dbReference type="EMBL" id="JACSIT010000034">
    <property type="protein sequence ID" value="MBC6992630.1"/>
    <property type="molecule type" value="Genomic_DNA"/>
</dbReference>
<evidence type="ECO:0000256" key="1">
    <source>
        <dbReference type="SAM" id="SignalP"/>
    </source>
</evidence>
<keyword evidence="1" id="KW-0732">Signal</keyword>
<keyword evidence="3" id="KW-1185">Reference proteome</keyword>
<dbReference type="PROSITE" id="PS51257">
    <property type="entry name" value="PROKAR_LIPOPROTEIN"/>
    <property type="match status" value="1"/>
</dbReference>
<organism evidence="2 3">
    <name type="scientific">Neolewinella lacunae</name>
    <dbReference type="NCBI Taxonomy" id="1517758"/>
    <lineage>
        <taxon>Bacteria</taxon>
        <taxon>Pseudomonadati</taxon>
        <taxon>Bacteroidota</taxon>
        <taxon>Saprospiria</taxon>
        <taxon>Saprospirales</taxon>
        <taxon>Lewinellaceae</taxon>
        <taxon>Neolewinella</taxon>
    </lineage>
</organism>
<feature type="chain" id="PRO_5037619827" evidence="1">
    <location>
        <begin position="24"/>
        <end position="193"/>
    </location>
</feature>
<protein>
    <submittedName>
        <fullName evidence="2">Uncharacterized protein</fullName>
    </submittedName>
</protein>
<evidence type="ECO:0000313" key="2">
    <source>
        <dbReference type="EMBL" id="MBC6992630.1"/>
    </source>
</evidence>
<accession>A0A923PHC7</accession>
<feature type="signal peptide" evidence="1">
    <location>
        <begin position="1"/>
        <end position="23"/>
    </location>
</feature>
<gene>
    <name evidence="2" type="ORF">H9S92_00495</name>
</gene>